<protein>
    <submittedName>
        <fullName evidence="2">Uncharacterized protein</fullName>
    </submittedName>
</protein>
<evidence type="ECO:0000256" key="1">
    <source>
        <dbReference type="SAM" id="MobiDB-lite"/>
    </source>
</evidence>
<feature type="compositionally biased region" description="Basic residues" evidence="1">
    <location>
        <begin position="49"/>
        <end position="60"/>
    </location>
</feature>
<feature type="compositionally biased region" description="Low complexity" evidence="1">
    <location>
        <begin position="150"/>
        <end position="169"/>
    </location>
</feature>
<organism evidence="2 3">
    <name type="scientific">Blastomyces parvus</name>
    <dbReference type="NCBI Taxonomy" id="2060905"/>
    <lineage>
        <taxon>Eukaryota</taxon>
        <taxon>Fungi</taxon>
        <taxon>Dikarya</taxon>
        <taxon>Ascomycota</taxon>
        <taxon>Pezizomycotina</taxon>
        <taxon>Eurotiomycetes</taxon>
        <taxon>Eurotiomycetidae</taxon>
        <taxon>Onygenales</taxon>
        <taxon>Ajellomycetaceae</taxon>
        <taxon>Blastomyces</taxon>
    </lineage>
</organism>
<feature type="compositionally biased region" description="Acidic residues" evidence="1">
    <location>
        <begin position="359"/>
        <end position="368"/>
    </location>
</feature>
<reference evidence="2 3" key="1">
    <citation type="submission" date="2017-10" db="EMBL/GenBank/DDBJ databases">
        <title>Comparative genomics in systemic dimorphic fungi from Ajellomycetaceae.</title>
        <authorList>
            <person name="Munoz J.F."/>
            <person name="Mcewen J.G."/>
            <person name="Clay O.K."/>
            <person name="Cuomo C.A."/>
        </authorList>
    </citation>
    <scope>NUCLEOTIDE SEQUENCE [LARGE SCALE GENOMIC DNA]</scope>
    <source>
        <strain evidence="2 3">UAMH130</strain>
    </source>
</reference>
<dbReference type="OrthoDB" id="5399183at2759"/>
<feature type="region of interest" description="Disordered" evidence="1">
    <location>
        <begin position="1"/>
        <end position="191"/>
    </location>
</feature>
<comment type="caution">
    <text evidence="2">The sequence shown here is derived from an EMBL/GenBank/DDBJ whole genome shotgun (WGS) entry which is preliminary data.</text>
</comment>
<feature type="compositionally biased region" description="Polar residues" evidence="1">
    <location>
        <begin position="24"/>
        <end position="36"/>
    </location>
</feature>
<name>A0A2B7WHF1_9EURO</name>
<evidence type="ECO:0000313" key="3">
    <source>
        <dbReference type="Proteomes" id="UP000224080"/>
    </source>
</evidence>
<sequence>MSPSNMAKSRRSPGRNSRLVGNRSAPSLSDSDSCASTPKLLGPNIPKKPSTHRRNNKHKFVNSGHGNNRKRKPSAALSEVSFSDSDVDNDDDEDEDEDNEDAIDDDSEQSEFYAPSYGRKPGRNRKTGRRGGLSLLKDRKRVKLQHSDYESCAENSSVSSASPLSSVKSIDLDSDDGYEAVNDVSDADDEEQEIELMEEELILDSEYERDLETVTSAFPSGIPDEWLGLDDLENRPLYSTGSFFEDDQLFLQSGNIDAVEDHALTSAIVDAPTRRVHFAKSDDSSDSDKTTDDELLSDFLHQDALDPDLRRMIENDSEPLRRPLPSELLVAQDFYDLPGNIYHVETESSVASSSGYESDCGETTDEDLPPPATITHPRSILRRDSSASLPPFMEEPTRRSQPLRRRGPLRGTFVADPHKPVAVVAPNGAQLILIPPYSTSRHDWLESATQSLCNTANNSPRPAAATLADDSDTDALLSPMQPSNLSPMLSSNANLMITALGSDSVGQITGPPEAFYPSHRLLSFDEEDEDDDSEGVLNVNDFIDFGNGSSDEEEDLDKDFDVADDIASAVAGGSPSLTMNNISMTATDFVSPVNNNSAERLLNHLDRGIVTAFRRNHSRYQALIRLPQHREFVPANSPSRPASVFRRSKYIDSKTPTRRRTGVTYTGGEAVRRKLVESHRSNSIAF</sequence>
<dbReference type="STRING" id="2060905.A0A2B7WHF1"/>
<feature type="compositionally biased region" description="Basic residues" evidence="1">
    <location>
        <begin position="120"/>
        <end position="129"/>
    </location>
</feature>
<feature type="compositionally biased region" description="Low complexity" evidence="1">
    <location>
        <begin position="348"/>
        <end position="358"/>
    </location>
</feature>
<feature type="compositionally biased region" description="Acidic residues" evidence="1">
    <location>
        <begin position="85"/>
        <end position="109"/>
    </location>
</feature>
<gene>
    <name evidence="2" type="ORF">GX51_08023</name>
</gene>
<keyword evidence="3" id="KW-1185">Reference proteome</keyword>
<dbReference type="EMBL" id="PDNC01000195">
    <property type="protein sequence ID" value="PGG96012.1"/>
    <property type="molecule type" value="Genomic_DNA"/>
</dbReference>
<accession>A0A2B7WHF1</accession>
<evidence type="ECO:0000313" key="2">
    <source>
        <dbReference type="EMBL" id="PGG96012.1"/>
    </source>
</evidence>
<dbReference type="AlphaFoldDB" id="A0A2B7WHF1"/>
<feature type="region of interest" description="Disordered" evidence="1">
    <location>
        <begin position="348"/>
        <end position="406"/>
    </location>
</feature>
<proteinExistence type="predicted"/>
<dbReference type="Proteomes" id="UP000224080">
    <property type="component" value="Unassembled WGS sequence"/>
</dbReference>